<keyword evidence="2" id="KW-1185">Reference proteome</keyword>
<protein>
    <recommendedName>
        <fullName evidence="3">Lipoprotein</fullName>
    </recommendedName>
</protein>
<organism evidence="1 2">
    <name type="scientific">Pseudoalteromonas xiamenensis</name>
    <dbReference type="NCBI Taxonomy" id="882626"/>
    <lineage>
        <taxon>Bacteria</taxon>
        <taxon>Pseudomonadati</taxon>
        <taxon>Pseudomonadota</taxon>
        <taxon>Gammaproteobacteria</taxon>
        <taxon>Alteromonadales</taxon>
        <taxon>Pseudoalteromonadaceae</taxon>
        <taxon>Pseudoalteromonas</taxon>
    </lineage>
</organism>
<dbReference type="AlphaFoldDB" id="A0A975DK54"/>
<dbReference type="KEGG" id="pxi:J5O05_17360"/>
<keyword evidence="1" id="KW-0614">Plasmid</keyword>
<accession>A0A975DK54</accession>
<dbReference type="PROSITE" id="PS51257">
    <property type="entry name" value="PROKAR_LIPOPROTEIN"/>
    <property type="match status" value="1"/>
</dbReference>
<name>A0A975DK54_9GAMM</name>
<proteinExistence type="predicted"/>
<reference evidence="1" key="1">
    <citation type="submission" date="2021-03" db="EMBL/GenBank/DDBJ databases">
        <title>Complete Genome of Pseudoalteromonas xiamenensis STKMTI.2, a new potential marine bacterium producing anti-Vibrio compounds.</title>
        <authorList>
            <person name="Handayani D.P."/>
            <person name="Isnansetyo A."/>
            <person name="Istiqomah I."/>
            <person name="Jumina J."/>
        </authorList>
    </citation>
    <scope>NUCLEOTIDE SEQUENCE</scope>
    <source>
        <strain evidence="1">STKMTI.2</strain>
        <plasmid evidence="1">unnamed4</plasmid>
    </source>
</reference>
<dbReference type="RefSeq" id="WP_208844643.1">
    <property type="nucleotide sequence ID" value="NZ_CP072134.1"/>
</dbReference>
<dbReference type="EMBL" id="CP072134">
    <property type="protein sequence ID" value="QTH73024.1"/>
    <property type="molecule type" value="Genomic_DNA"/>
</dbReference>
<sequence>MKPIYQLVIPAVMLTLLGCSDDDKESSVVDTSGTVIETKFDGIWLSEPYGKGLKISNGSIEAFDYTTNFCLLDFSTGFDTESQLNDFLSMSSQQSEIYLFSDYGTSEFHAPTPPYVKYSQLPASCSNGYEKRWEKMDTLAIL</sequence>
<gene>
    <name evidence="1" type="ORF">J5O05_17360</name>
</gene>
<dbReference type="Proteomes" id="UP000664904">
    <property type="component" value="Plasmid unnamed4"/>
</dbReference>
<geneLocation type="plasmid" evidence="1 2">
    <name>unnamed4</name>
</geneLocation>
<evidence type="ECO:0008006" key="3">
    <source>
        <dbReference type="Google" id="ProtNLM"/>
    </source>
</evidence>
<evidence type="ECO:0000313" key="1">
    <source>
        <dbReference type="EMBL" id="QTH73024.1"/>
    </source>
</evidence>
<evidence type="ECO:0000313" key="2">
    <source>
        <dbReference type="Proteomes" id="UP000664904"/>
    </source>
</evidence>